<keyword evidence="6" id="KW-1185">Reference proteome</keyword>
<dbReference type="PROSITE" id="PS50294">
    <property type="entry name" value="WD_REPEATS_REGION"/>
    <property type="match status" value="1"/>
</dbReference>
<evidence type="ECO:0000259" key="4">
    <source>
        <dbReference type="PROSITE" id="PS50011"/>
    </source>
</evidence>
<gene>
    <name evidence="5" type="ORF">RSOLAG22IIIB_09177</name>
</gene>
<dbReference type="InterPro" id="IPR015943">
    <property type="entry name" value="WD40/YVTN_repeat-like_dom_sf"/>
</dbReference>
<dbReference type="GO" id="GO:0005524">
    <property type="term" value="F:ATP binding"/>
    <property type="evidence" value="ECO:0007669"/>
    <property type="project" value="InterPro"/>
</dbReference>
<dbReference type="InterPro" id="IPR011009">
    <property type="entry name" value="Kinase-like_dom_sf"/>
</dbReference>
<reference evidence="5 6" key="1">
    <citation type="submission" date="2015-07" db="EMBL/GenBank/DDBJ databases">
        <authorList>
            <person name="Noorani M."/>
        </authorList>
    </citation>
    <scope>NUCLEOTIDE SEQUENCE [LARGE SCALE GENOMIC DNA]</scope>
    <source>
        <strain evidence="5">BBA 69670</strain>
    </source>
</reference>
<dbReference type="PROSITE" id="PS50082">
    <property type="entry name" value="WD_REPEATS_2"/>
    <property type="match status" value="2"/>
</dbReference>
<protein>
    <submittedName>
        <fullName evidence="5">Tyrosine-protein kinase FRK</fullName>
    </submittedName>
</protein>
<dbReference type="PROSITE" id="PS00678">
    <property type="entry name" value="WD_REPEATS_1"/>
    <property type="match status" value="1"/>
</dbReference>
<dbReference type="InterPro" id="IPR000719">
    <property type="entry name" value="Prot_kinase_dom"/>
</dbReference>
<organism evidence="5 6">
    <name type="scientific">Rhizoctonia solani</name>
    <dbReference type="NCBI Taxonomy" id="456999"/>
    <lineage>
        <taxon>Eukaryota</taxon>
        <taxon>Fungi</taxon>
        <taxon>Dikarya</taxon>
        <taxon>Basidiomycota</taxon>
        <taxon>Agaricomycotina</taxon>
        <taxon>Agaricomycetes</taxon>
        <taxon>Cantharellales</taxon>
        <taxon>Ceratobasidiaceae</taxon>
        <taxon>Rhizoctonia</taxon>
    </lineage>
</organism>
<dbReference type="SMART" id="SM00220">
    <property type="entry name" value="S_TKc"/>
    <property type="match status" value="1"/>
</dbReference>
<dbReference type="InterPro" id="IPR036322">
    <property type="entry name" value="WD40_repeat_dom_sf"/>
</dbReference>
<keyword evidence="2" id="KW-0677">Repeat</keyword>
<keyword evidence="1 3" id="KW-0853">WD repeat</keyword>
<sequence length="482" mass="53489">MASRGSQIEDLLAFSPDGNSVASGLGNHTVRIWDAHSSSLIGKPLIGHVRRINSVTYSPLGNIIASSSFDCILLWDSNTRRQMGDPILGTPSTYSIAFSPDTKLIASGCGRGLFSLTRYTVKLWDVEQGKATSKPFKGYTSYFRSVQFSPDESRLVSGSLDKTVRVWDVERGTAIIGPLKGHTGKSILQIFDCLTASGCVDLSSQMDPEQETAMIVSGGGFGDIWQGQLHNGGVVAIKAWRAIARDQCDYKTLKRAARELYCWSQMDHPNIHRLQGVIMFRGQYLGMVSEWMDNGNLPEYLIKFLSVDRYQLCIHAASGLEYMHSHTTVHGDLKAANVLVSSDGVAKISDFDFSVISGVTSLVFTGTSNSRAGSLRWMAPELLLEEAPERTRESDVYALGMTMLEIFTGDVPYPDRRQDIGVIRAVERGTLPTRPIKRLGDNIKGNMMWHLLIRCWAWEFRNRPSSRQVVETLMSNKMLSDE</sequence>
<dbReference type="InterPro" id="IPR001245">
    <property type="entry name" value="Ser-Thr/Tyr_kinase_cat_dom"/>
</dbReference>
<feature type="domain" description="Protein kinase" evidence="4">
    <location>
        <begin position="210"/>
        <end position="479"/>
    </location>
</feature>
<evidence type="ECO:0000256" key="1">
    <source>
        <dbReference type="ARBA" id="ARBA00022574"/>
    </source>
</evidence>
<feature type="repeat" description="WD" evidence="3">
    <location>
        <begin position="136"/>
        <end position="177"/>
    </location>
</feature>
<evidence type="ECO:0000256" key="3">
    <source>
        <dbReference type="PROSITE-ProRule" id="PRU00221"/>
    </source>
</evidence>
<dbReference type="Pfam" id="PF07714">
    <property type="entry name" value="PK_Tyr_Ser-Thr"/>
    <property type="match status" value="1"/>
</dbReference>
<dbReference type="SUPFAM" id="SSF56112">
    <property type="entry name" value="Protein kinase-like (PK-like)"/>
    <property type="match status" value="1"/>
</dbReference>
<accession>A0A0K6FXZ7</accession>
<dbReference type="Gene3D" id="1.10.510.10">
    <property type="entry name" value="Transferase(Phosphotransferase) domain 1"/>
    <property type="match status" value="1"/>
</dbReference>
<dbReference type="Pfam" id="PF00400">
    <property type="entry name" value="WD40"/>
    <property type="match status" value="3"/>
</dbReference>
<dbReference type="GO" id="GO:0004674">
    <property type="term" value="F:protein serine/threonine kinase activity"/>
    <property type="evidence" value="ECO:0007669"/>
    <property type="project" value="TreeGrafter"/>
</dbReference>
<evidence type="ECO:0000313" key="6">
    <source>
        <dbReference type="Proteomes" id="UP000044841"/>
    </source>
</evidence>
<keyword evidence="5" id="KW-0808">Transferase</keyword>
<dbReference type="SUPFAM" id="SSF50978">
    <property type="entry name" value="WD40 repeat-like"/>
    <property type="match status" value="1"/>
</dbReference>
<evidence type="ECO:0000313" key="5">
    <source>
        <dbReference type="EMBL" id="CUA70837.1"/>
    </source>
</evidence>
<name>A0A0K6FXZ7_9AGAM</name>
<dbReference type="SMART" id="SM00320">
    <property type="entry name" value="WD40"/>
    <property type="match status" value="4"/>
</dbReference>
<proteinExistence type="predicted"/>
<dbReference type="AlphaFoldDB" id="A0A0K6FXZ7"/>
<feature type="repeat" description="WD" evidence="3">
    <location>
        <begin position="12"/>
        <end position="43"/>
    </location>
</feature>
<dbReference type="InterPro" id="IPR001680">
    <property type="entry name" value="WD40_rpt"/>
</dbReference>
<dbReference type="EMBL" id="CYGV01001200">
    <property type="protein sequence ID" value="CUA70837.1"/>
    <property type="molecule type" value="Genomic_DNA"/>
</dbReference>
<dbReference type="InterPro" id="IPR051681">
    <property type="entry name" value="Ser/Thr_Kinases-Pseudokinases"/>
</dbReference>
<dbReference type="PANTHER" id="PTHR44329">
    <property type="entry name" value="SERINE/THREONINE-PROTEIN KINASE TNNI3K-RELATED"/>
    <property type="match status" value="1"/>
</dbReference>
<dbReference type="Gene3D" id="2.130.10.10">
    <property type="entry name" value="YVTN repeat-like/Quinoprotein amine dehydrogenase"/>
    <property type="match status" value="2"/>
</dbReference>
<dbReference type="PROSITE" id="PS50011">
    <property type="entry name" value="PROTEIN_KINASE_DOM"/>
    <property type="match status" value="1"/>
</dbReference>
<dbReference type="InterPro" id="IPR019775">
    <property type="entry name" value="WD40_repeat_CS"/>
</dbReference>
<dbReference type="PANTHER" id="PTHR44329:SF214">
    <property type="entry name" value="PROTEIN KINASE DOMAIN-CONTAINING PROTEIN"/>
    <property type="match status" value="1"/>
</dbReference>
<dbReference type="Proteomes" id="UP000044841">
    <property type="component" value="Unassembled WGS sequence"/>
</dbReference>
<evidence type="ECO:0000256" key="2">
    <source>
        <dbReference type="ARBA" id="ARBA00022737"/>
    </source>
</evidence>
<keyword evidence="5" id="KW-0418">Kinase</keyword>